<dbReference type="InterPro" id="IPR000210">
    <property type="entry name" value="BTB/POZ_dom"/>
</dbReference>
<dbReference type="PROSITE" id="PS50097">
    <property type="entry name" value="BTB"/>
    <property type="match status" value="1"/>
</dbReference>
<evidence type="ECO:0000259" key="1">
    <source>
        <dbReference type="PROSITE" id="PS50097"/>
    </source>
</evidence>
<gene>
    <name evidence="2" type="ORF">EVOR1521_LOCUS23646</name>
</gene>
<dbReference type="AlphaFoldDB" id="A0AA36J854"/>
<dbReference type="Pfam" id="PF00651">
    <property type="entry name" value="BTB"/>
    <property type="match status" value="1"/>
</dbReference>
<sequence length="343" mass="38503">MSGDISSHVSSLCDSGDLADVTLVARTEDGKLHEFPSHMMILARSKVLHRMLAGSFVESESRRAEIPVAQVRHLEMFRRFLYVDRMQFCNSWTVDDMLDVWLLCDKYEVVPAAGAVAESITDRLRDMNLADVQSFIDRACATALINSEAAIVSMLDVVKGKVASSEVKLIDVQSFIDRMCTTAFVNSEGVVRSMLAVVIEKVQHSGIQGKELVHIITWLRHVQMRTKVPAKEEARLLLNCVNMTNCANVLREPPSDSDEPKEFLLVKMMISACWQLCWRLSTSRIHYQYDASRADNAAAENAWRSSSTTMRDKCLDILFPNVIAPEAAGEVSKQFVAKKQRTE</sequence>
<dbReference type="Proteomes" id="UP001178507">
    <property type="component" value="Unassembled WGS sequence"/>
</dbReference>
<dbReference type="InterPro" id="IPR011333">
    <property type="entry name" value="SKP1/BTB/POZ_sf"/>
</dbReference>
<dbReference type="EMBL" id="CAUJNA010003366">
    <property type="protein sequence ID" value="CAJ1400269.1"/>
    <property type="molecule type" value="Genomic_DNA"/>
</dbReference>
<keyword evidence="3" id="KW-1185">Reference proteome</keyword>
<evidence type="ECO:0000313" key="2">
    <source>
        <dbReference type="EMBL" id="CAJ1400269.1"/>
    </source>
</evidence>
<comment type="caution">
    <text evidence="2">The sequence shown here is derived from an EMBL/GenBank/DDBJ whole genome shotgun (WGS) entry which is preliminary data.</text>
</comment>
<feature type="domain" description="BTB" evidence="1">
    <location>
        <begin position="19"/>
        <end position="90"/>
    </location>
</feature>
<protein>
    <recommendedName>
        <fullName evidence="1">BTB domain-containing protein</fullName>
    </recommendedName>
</protein>
<dbReference type="SUPFAM" id="SSF54695">
    <property type="entry name" value="POZ domain"/>
    <property type="match status" value="1"/>
</dbReference>
<dbReference type="Gene3D" id="3.30.710.10">
    <property type="entry name" value="Potassium Channel Kv1.1, Chain A"/>
    <property type="match status" value="1"/>
</dbReference>
<name>A0AA36J854_9DINO</name>
<evidence type="ECO:0000313" key="3">
    <source>
        <dbReference type="Proteomes" id="UP001178507"/>
    </source>
</evidence>
<accession>A0AA36J854</accession>
<proteinExistence type="predicted"/>
<organism evidence="2 3">
    <name type="scientific">Effrenium voratum</name>
    <dbReference type="NCBI Taxonomy" id="2562239"/>
    <lineage>
        <taxon>Eukaryota</taxon>
        <taxon>Sar</taxon>
        <taxon>Alveolata</taxon>
        <taxon>Dinophyceae</taxon>
        <taxon>Suessiales</taxon>
        <taxon>Symbiodiniaceae</taxon>
        <taxon>Effrenium</taxon>
    </lineage>
</organism>
<reference evidence="2" key="1">
    <citation type="submission" date="2023-08" db="EMBL/GenBank/DDBJ databases">
        <authorList>
            <person name="Chen Y."/>
            <person name="Shah S."/>
            <person name="Dougan E. K."/>
            <person name="Thang M."/>
            <person name="Chan C."/>
        </authorList>
    </citation>
    <scope>NUCLEOTIDE SEQUENCE</scope>
</reference>